<dbReference type="SUPFAM" id="SSF51735">
    <property type="entry name" value="NAD(P)-binding Rossmann-fold domains"/>
    <property type="match status" value="1"/>
</dbReference>
<dbReference type="Gene3D" id="3.40.50.720">
    <property type="entry name" value="NAD(P)-binding Rossmann-like Domain"/>
    <property type="match status" value="1"/>
</dbReference>
<gene>
    <name evidence="2" type="ORF">LXM26_02845</name>
</gene>
<keyword evidence="3" id="KW-1185">Reference proteome</keyword>
<dbReference type="InterPro" id="IPR016040">
    <property type="entry name" value="NAD(P)-bd_dom"/>
</dbReference>
<dbReference type="AlphaFoldDB" id="A0A9X1PGP6"/>
<feature type="domain" description="NAD(P)-binding" evidence="1">
    <location>
        <begin position="7"/>
        <end position="196"/>
    </location>
</feature>
<dbReference type="GO" id="GO:0004074">
    <property type="term" value="F:biliverdin reductase [NAD(P)H] activity"/>
    <property type="evidence" value="ECO:0007669"/>
    <property type="project" value="TreeGrafter"/>
</dbReference>
<dbReference type="GO" id="GO:0042602">
    <property type="term" value="F:riboflavin reductase (NADPH) activity"/>
    <property type="evidence" value="ECO:0007669"/>
    <property type="project" value="TreeGrafter"/>
</dbReference>
<dbReference type="RefSeq" id="WP_234653138.1">
    <property type="nucleotide sequence ID" value="NZ_CP094997.1"/>
</dbReference>
<organism evidence="2 3">
    <name type="scientific">Dyadobacter chenwenxiniae</name>
    <dbReference type="NCBI Taxonomy" id="2906456"/>
    <lineage>
        <taxon>Bacteria</taxon>
        <taxon>Pseudomonadati</taxon>
        <taxon>Bacteroidota</taxon>
        <taxon>Cytophagia</taxon>
        <taxon>Cytophagales</taxon>
        <taxon>Spirosomataceae</taxon>
        <taxon>Dyadobacter</taxon>
    </lineage>
</organism>
<dbReference type="InterPro" id="IPR036291">
    <property type="entry name" value="NAD(P)-bd_dom_sf"/>
</dbReference>
<dbReference type="Pfam" id="PF13460">
    <property type="entry name" value="NAD_binding_10"/>
    <property type="match status" value="1"/>
</dbReference>
<protein>
    <submittedName>
        <fullName evidence="2">NAD(P)H-binding protein</fullName>
    </submittedName>
</protein>
<evidence type="ECO:0000259" key="1">
    <source>
        <dbReference type="Pfam" id="PF13460"/>
    </source>
</evidence>
<name>A0A9X1PGP6_9BACT</name>
<dbReference type="PANTHER" id="PTHR43355">
    <property type="entry name" value="FLAVIN REDUCTASE (NADPH)"/>
    <property type="match status" value="1"/>
</dbReference>
<reference evidence="2" key="1">
    <citation type="submission" date="2021-12" db="EMBL/GenBank/DDBJ databases">
        <title>Novel species in genus Dyadobacter.</title>
        <authorList>
            <person name="Ma C."/>
        </authorList>
    </citation>
    <scope>NUCLEOTIDE SEQUENCE</scope>
    <source>
        <strain evidence="2">LJ419</strain>
    </source>
</reference>
<evidence type="ECO:0000313" key="3">
    <source>
        <dbReference type="Proteomes" id="UP001139000"/>
    </source>
</evidence>
<accession>A0A9X1PGP6</accession>
<dbReference type="PANTHER" id="PTHR43355:SF2">
    <property type="entry name" value="FLAVIN REDUCTASE (NADPH)"/>
    <property type="match status" value="1"/>
</dbReference>
<dbReference type="EMBL" id="JAJTTC010000001">
    <property type="protein sequence ID" value="MCF0060413.1"/>
    <property type="molecule type" value="Genomic_DNA"/>
</dbReference>
<dbReference type="InterPro" id="IPR051606">
    <property type="entry name" value="Polyketide_Oxido-like"/>
</dbReference>
<comment type="caution">
    <text evidence="2">The sequence shown here is derived from an EMBL/GenBank/DDBJ whole genome shotgun (WGS) entry which is preliminary data.</text>
</comment>
<proteinExistence type="predicted"/>
<dbReference type="Proteomes" id="UP001139000">
    <property type="component" value="Unassembled WGS sequence"/>
</dbReference>
<evidence type="ECO:0000313" key="2">
    <source>
        <dbReference type="EMBL" id="MCF0060413.1"/>
    </source>
</evidence>
<sequence>MKIAIIGASAGIGSETVRLALQRGHTVKALSRNNAPLAEHQSLIKINGTALSVADLKTVIADTDVVIVTVGTNNKKGTKLFSESAKALVVAISETAYKGNVLIVSGFGTGDSAGYLNLFMRLIIRFFLKDQYKDKTLMEKIISESKLNWEFIKPGMLTNGPLNTSYKVLTELYPGVKVKKISRASVADYLVNEAEAPRHLLDHVLLSS</sequence>